<dbReference type="InterPro" id="IPR019897">
    <property type="entry name" value="RidA_CS"/>
</dbReference>
<dbReference type="InterPro" id="IPR006175">
    <property type="entry name" value="YjgF/YER057c/UK114"/>
</dbReference>
<dbReference type="RefSeq" id="WP_154508347.1">
    <property type="nucleotide sequence ID" value="NZ_DBFWWU010000128.1"/>
</dbReference>
<dbReference type="Pfam" id="PF01042">
    <property type="entry name" value="Ribonuc_L-PSP"/>
    <property type="match status" value="1"/>
</dbReference>
<proteinExistence type="inferred from homology"/>
<comment type="caution">
    <text evidence="2">The sequence shown here is derived from an EMBL/GenBank/DDBJ whole genome shotgun (WGS) entry which is preliminary data.</text>
</comment>
<comment type="similarity">
    <text evidence="1">Belongs to the RutC family.</text>
</comment>
<dbReference type="GO" id="GO:0019239">
    <property type="term" value="F:deaminase activity"/>
    <property type="evidence" value="ECO:0007669"/>
    <property type="project" value="TreeGrafter"/>
</dbReference>
<dbReference type="FunFam" id="3.30.1330.40:FF:000001">
    <property type="entry name" value="L-PSP family endoribonuclease"/>
    <property type="match status" value="1"/>
</dbReference>
<dbReference type="EMBL" id="VUMH01000001">
    <property type="protein sequence ID" value="MSS26655.1"/>
    <property type="molecule type" value="Genomic_DNA"/>
</dbReference>
<organism evidence="2 3">
    <name type="scientific">Desulfovibrio porci</name>
    <dbReference type="NCBI Taxonomy" id="2605782"/>
    <lineage>
        <taxon>Bacteria</taxon>
        <taxon>Pseudomonadati</taxon>
        <taxon>Thermodesulfobacteriota</taxon>
        <taxon>Desulfovibrionia</taxon>
        <taxon>Desulfovibrionales</taxon>
        <taxon>Desulfovibrionaceae</taxon>
        <taxon>Desulfovibrio</taxon>
    </lineage>
</organism>
<evidence type="ECO:0000313" key="2">
    <source>
        <dbReference type="EMBL" id="MSS26655.1"/>
    </source>
</evidence>
<dbReference type="InterPro" id="IPR006056">
    <property type="entry name" value="RidA"/>
</dbReference>
<protein>
    <submittedName>
        <fullName evidence="2">RidA family protein</fullName>
    </submittedName>
</protein>
<dbReference type="SUPFAM" id="SSF55298">
    <property type="entry name" value="YjgF-like"/>
    <property type="match status" value="1"/>
</dbReference>
<dbReference type="GO" id="GO:0005829">
    <property type="term" value="C:cytosol"/>
    <property type="evidence" value="ECO:0007669"/>
    <property type="project" value="TreeGrafter"/>
</dbReference>
<sequence>MKKEVISTDKAPAAVGPYSQAIRAAGDLLFLSGQVPLDPATGKLVEGGIEEQAARACKNLAAVLESQGLSLDNVVKTTVFITDISNFPKVNEVYKQYFKAPCPARSCVEVSALPLGVQVEIEAIAVA</sequence>
<dbReference type="AlphaFoldDB" id="A0A6L5XHJ6"/>
<dbReference type="Gene3D" id="3.30.1330.40">
    <property type="entry name" value="RutC-like"/>
    <property type="match status" value="1"/>
</dbReference>
<gene>
    <name evidence="2" type="ORF">FYJ44_01030</name>
</gene>
<dbReference type="CDD" id="cd00448">
    <property type="entry name" value="YjgF_YER057c_UK114_family"/>
    <property type="match status" value="1"/>
</dbReference>
<reference evidence="2 3" key="1">
    <citation type="submission" date="2019-09" db="EMBL/GenBank/DDBJ databases">
        <title>In-depth cultivation of the pig gut microbiome towards novel bacterial diversity and tailored functional studies.</title>
        <authorList>
            <person name="Wylensek D."/>
            <person name="Hitch T.C.A."/>
            <person name="Clavel T."/>
        </authorList>
    </citation>
    <scope>NUCLEOTIDE SEQUENCE [LARGE SCALE GENOMIC DNA]</scope>
    <source>
        <strain evidence="2 3">PG-178-WT-4</strain>
    </source>
</reference>
<dbReference type="PANTHER" id="PTHR11803:SF58">
    <property type="entry name" value="PROTEIN HMF1-RELATED"/>
    <property type="match status" value="1"/>
</dbReference>
<dbReference type="InterPro" id="IPR035959">
    <property type="entry name" value="RutC-like_sf"/>
</dbReference>
<evidence type="ECO:0000313" key="3">
    <source>
        <dbReference type="Proteomes" id="UP000477488"/>
    </source>
</evidence>
<name>A0A6L5XHJ6_9BACT</name>
<dbReference type="NCBIfam" id="TIGR00004">
    <property type="entry name" value="Rid family detoxifying hydrolase"/>
    <property type="match status" value="1"/>
</dbReference>
<accession>A0A6L5XHJ6</accession>
<evidence type="ECO:0000256" key="1">
    <source>
        <dbReference type="ARBA" id="ARBA00010552"/>
    </source>
</evidence>
<dbReference type="PROSITE" id="PS01094">
    <property type="entry name" value="UPF0076"/>
    <property type="match status" value="1"/>
</dbReference>
<dbReference type="Proteomes" id="UP000477488">
    <property type="component" value="Unassembled WGS sequence"/>
</dbReference>
<dbReference type="PANTHER" id="PTHR11803">
    <property type="entry name" value="2-IMINOBUTANOATE/2-IMINOPROPANOATE DEAMINASE RIDA"/>
    <property type="match status" value="1"/>
</dbReference>
<keyword evidence="3" id="KW-1185">Reference proteome</keyword>